<protein>
    <submittedName>
        <fullName evidence="2">Uncharacterized protein</fullName>
    </submittedName>
</protein>
<dbReference type="AlphaFoldDB" id="A0A2L0F6I7"/>
<reference evidence="2 3" key="1">
    <citation type="submission" date="2015-09" db="EMBL/GenBank/DDBJ databases">
        <title>Sorangium comparison.</title>
        <authorList>
            <person name="Zaburannyi N."/>
            <person name="Bunk B."/>
            <person name="Overmann J."/>
            <person name="Mueller R."/>
        </authorList>
    </citation>
    <scope>NUCLEOTIDE SEQUENCE [LARGE SCALE GENOMIC DNA]</scope>
    <source>
        <strain evidence="2 3">So ce26</strain>
    </source>
</reference>
<gene>
    <name evidence="2" type="ORF">SOCE26_086540</name>
</gene>
<accession>A0A2L0F6I7</accession>
<dbReference type="OrthoDB" id="2989371at2"/>
<name>A0A2L0F6I7_SORCE</name>
<dbReference type="Proteomes" id="UP000238348">
    <property type="component" value="Chromosome"/>
</dbReference>
<evidence type="ECO:0000313" key="3">
    <source>
        <dbReference type="Proteomes" id="UP000238348"/>
    </source>
</evidence>
<proteinExistence type="predicted"/>
<sequence>MRLPGSIEERLEKLVKADRWRLLRETDVAGLEDDAVRVDCALAGATSCIQLSLRPQDVQFLQKDVCADFALLLARGDDVFEAHIVELKRSVKERNWAHIQEQLEWAAVRLVAVAGVLDIRLHGVVAYTAFCNDKLAREGSTNPAAMKIPLGPSDPGASEASAHRWADARRSWERDHIRMATFDRDVEHRRIRADESGRATVLCRTRSSPGESDTRWRFEPVAR</sequence>
<evidence type="ECO:0000256" key="1">
    <source>
        <dbReference type="SAM" id="MobiDB-lite"/>
    </source>
</evidence>
<dbReference type="RefSeq" id="WP_104985209.1">
    <property type="nucleotide sequence ID" value="NZ_CP012673.1"/>
</dbReference>
<feature type="compositionally biased region" description="Basic and acidic residues" evidence="1">
    <location>
        <begin position="212"/>
        <end position="223"/>
    </location>
</feature>
<dbReference type="EMBL" id="CP012673">
    <property type="protein sequence ID" value="AUX47142.1"/>
    <property type="molecule type" value="Genomic_DNA"/>
</dbReference>
<evidence type="ECO:0000313" key="2">
    <source>
        <dbReference type="EMBL" id="AUX47142.1"/>
    </source>
</evidence>
<feature type="region of interest" description="Disordered" evidence="1">
    <location>
        <begin position="204"/>
        <end position="223"/>
    </location>
</feature>
<organism evidence="2 3">
    <name type="scientific">Sorangium cellulosum</name>
    <name type="common">Polyangium cellulosum</name>
    <dbReference type="NCBI Taxonomy" id="56"/>
    <lineage>
        <taxon>Bacteria</taxon>
        <taxon>Pseudomonadati</taxon>
        <taxon>Myxococcota</taxon>
        <taxon>Polyangia</taxon>
        <taxon>Polyangiales</taxon>
        <taxon>Polyangiaceae</taxon>
        <taxon>Sorangium</taxon>
    </lineage>
</organism>